<name>A0A1F7JPF2_9BACT</name>
<feature type="transmembrane region" description="Helical" evidence="2">
    <location>
        <begin position="26"/>
        <end position="43"/>
    </location>
</feature>
<keyword evidence="2" id="KW-0472">Membrane</keyword>
<organism evidence="3 4">
    <name type="scientific">Candidatus Roizmanbacteria bacterium RIFCSPLOWO2_02_FULL_38_10</name>
    <dbReference type="NCBI Taxonomy" id="1802074"/>
    <lineage>
        <taxon>Bacteria</taxon>
        <taxon>Candidatus Roizmaniibacteriota</taxon>
    </lineage>
</organism>
<protein>
    <recommendedName>
        <fullName evidence="5">PrgI family protein</fullName>
    </recommendedName>
</protein>
<keyword evidence="2" id="KW-0812">Transmembrane</keyword>
<evidence type="ECO:0000256" key="2">
    <source>
        <dbReference type="SAM" id="Phobius"/>
    </source>
</evidence>
<dbReference type="EMBL" id="MGAY01000001">
    <property type="protein sequence ID" value="OGK57466.1"/>
    <property type="molecule type" value="Genomic_DNA"/>
</dbReference>
<dbReference type="SUPFAM" id="SSF49478">
    <property type="entry name" value="Cna protein B-type domain"/>
    <property type="match status" value="1"/>
</dbReference>
<dbReference type="InterPro" id="IPR024414">
    <property type="entry name" value="Uncharacterised_PrgI"/>
</dbReference>
<gene>
    <name evidence="3" type="ORF">A3J15_01065</name>
</gene>
<proteinExistence type="predicted"/>
<feature type="compositionally biased region" description="Low complexity" evidence="1">
    <location>
        <begin position="149"/>
        <end position="159"/>
    </location>
</feature>
<accession>A0A1F7JPF2</accession>
<sequence length="268" mass="30411">MEQHAVPRQITTFEFKLIGFLTIKQFGYLVFFALIAVFFYFAMPFPLNIIIAVLAFLIGVFIVFVPINDRPVDIWIKNMFRKLFSPSQYFYHKKNAPPDFLKNVFIYPPPQIIASHIDAQNKLASYLTATKQAEVPNNNKKQQIQNMIASPPVSSPSPVDTVAQTTPLSEEPIKSPSPAAPALSGVIRNSKNLGLPNIMIYIKDKSGRLVRILKTNHNGVFASFHPLPEGNYSFEIKDLGQKYFFDTMNFDLKSVQQKPLSFYSKETL</sequence>
<dbReference type="Proteomes" id="UP000176376">
    <property type="component" value="Unassembled WGS sequence"/>
</dbReference>
<evidence type="ECO:0000313" key="4">
    <source>
        <dbReference type="Proteomes" id="UP000176376"/>
    </source>
</evidence>
<feature type="transmembrane region" description="Helical" evidence="2">
    <location>
        <begin position="49"/>
        <end position="67"/>
    </location>
</feature>
<feature type="region of interest" description="Disordered" evidence="1">
    <location>
        <begin position="149"/>
        <end position="179"/>
    </location>
</feature>
<dbReference type="STRING" id="1802074.A3J15_01065"/>
<keyword evidence="2" id="KW-1133">Transmembrane helix</keyword>
<comment type="caution">
    <text evidence="3">The sequence shown here is derived from an EMBL/GenBank/DDBJ whole genome shotgun (WGS) entry which is preliminary data.</text>
</comment>
<dbReference type="AlphaFoldDB" id="A0A1F7JPF2"/>
<evidence type="ECO:0008006" key="5">
    <source>
        <dbReference type="Google" id="ProtNLM"/>
    </source>
</evidence>
<reference evidence="3 4" key="1">
    <citation type="journal article" date="2016" name="Nat. Commun.">
        <title>Thousands of microbial genomes shed light on interconnected biogeochemical processes in an aquifer system.</title>
        <authorList>
            <person name="Anantharaman K."/>
            <person name="Brown C.T."/>
            <person name="Hug L.A."/>
            <person name="Sharon I."/>
            <person name="Castelle C.J."/>
            <person name="Probst A.J."/>
            <person name="Thomas B.C."/>
            <person name="Singh A."/>
            <person name="Wilkins M.J."/>
            <person name="Karaoz U."/>
            <person name="Brodie E.L."/>
            <person name="Williams K.H."/>
            <person name="Hubbard S.S."/>
            <person name="Banfield J.F."/>
        </authorList>
    </citation>
    <scope>NUCLEOTIDE SEQUENCE [LARGE SCALE GENOMIC DNA]</scope>
</reference>
<evidence type="ECO:0000313" key="3">
    <source>
        <dbReference type="EMBL" id="OGK57466.1"/>
    </source>
</evidence>
<evidence type="ECO:0000256" key="1">
    <source>
        <dbReference type="SAM" id="MobiDB-lite"/>
    </source>
</evidence>
<dbReference type="Pfam" id="PF12666">
    <property type="entry name" value="PrgI"/>
    <property type="match status" value="1"/>
</dbReference>